<feature type="region of interest" description="Disordered" evidence="1">
    <location>
        <begin position="1"/>
        <end position="51"/>
    </location>
</feature>
<evidence type="ECO:0000313" key="3">
    <source>
        <dbReference type="Proteomes" id="UP000490939"/>
    </source>
</evidence>
<dbReference type="AlphaFoldDB" id="A0A8H3V1A8"/>
<name>A0A8H3V1A8_VENIN</name>
<gene>
    <name evidence="2" type="ORF">EG327_007120</name>
</gene>
<evidence type="ECO:0000313" key="2">
    <source>
        <dbReference type="EMBL" id="KAE9979237.1"/>
    </source>
</evidence>
<dbReference type="Proteomes" id="UP000490939">
    <property type="component" value="Unassembled WGS sequence"/>
</dbReference>
<comment type="caution">
    <text evidence="2">The sequence shown here is derived from an EMBL/GenBank/DDBJ whole genome shotgun (WGS) entry which is preliminary data.</text>
</comment>
<sequence>MSEDSPAEEHEDARASEAKGGKQSVLEDDGDLSEASMGYTYISSKRKVRTR</sequence>
<feature type="compositionally biased region" description="Basic and acidic residues" evidence="1">
    <location>
        <begin position="7"/>
        <end position="20"/>
    </location>
</feature>
<keyword evidence="3" id="KW-1185">Reference proteome</keyword>
<accession>A0A8H3V1A8</accession>
<dbReference type="EMBL" id="WNWR01000420">
    <property type="protein sequence ID" value="KAE9979237.1"/>
    <property type="molecule type" value="Genomic_DNA"/>
</dbReference>
<evidence type="ECO:0000256" key="1">
    <source>
        <dbReference type="SAM" id="MobiDB-lite"/>
    </source>
</evidence>
<proteinExistence type="predicted"/>
<reference evidence="2 3" key="1">
    <citation type="submission" date="2019-07" db="EMBL/GenBank/DDBJ databases">
        <title>Venturia inaequalis Genome Resource.</title>
        <authorList>
            <person name="Lichtner F.J."/>
        </authorList>
    </citation>
    <scope>NUCLEOTIDE SEQUENCE [LARGE SCALE GENOMIC DNA]</scope>
    <source>
        <strain evidence="2 3">DMI_063113</strain>
    </source>
</reference>
<protein>
    <submittedName>
        <fullName evidence="2">Uncharacterized protein</fullName>
    </submittedName>
</protein>
<organism evidence="2 3">
    <name type="scientific">Venturia inaequalis</name>
    <name type="common">Apple scab fungus</name>
    <dbReference type="NCBI Taxonomy" id="5025"/>
    <lineage>
        <taxon>Eukaryota</taxon>
        <taxon>Fungi</taxon>
        <taxon>Dikarya</taxon>
        <taxon>Ascomycota</taxon>
        <taxon>Pezizomycotina</taxon>
        <taxon>Dothideomycetes</taxon>
        <taxon>Pleosporomycetidae</taxon>
        <taxon>Venturiales</taxon>
        <taxon>Venturiaceae</taxon>
        <taxon>Venturia</taxon>
    </lineage>
</organism>